<evidence type="ECO:0000313" key="2">
    <source>
        <dbReference type="EMBL" id="MDV7294391.1"/>
    </source>
</evidence>
<dbReference type="Proteomes" id="UP001186041">
    <property type="component" value="Unassembled WGS sequence"/>
</dbReference>
<protein>
    <submittedName>
        <fullName evidence="2">Uncharacterized protein</fullName>
    </submittedName>
</protein>
<name>A0AAE4VHA2_MYCFO</name>
<dbReference type="EMBL" id="JAWLVV010000039">
    <property type="protein sequence ID" value="MDV7294391.1"/>
    <property type="molecule type" value="Genomic_DNA"/>
</dbReference>
<feature type="region of interest" description="Disordered" evidence="1">
    <location>
        <begin position="247"/>
        <end position="375"/>
    </location>
</feature>
<sequence length="466" mass="50941">MTAASEIVRRDPTSFGGGRAPATVSQATAIEQQRAIAEVQAAVVVSQNCPRDMADAEREMEYVCGRLDMAEQAFYQVTNRGTGPTVHLMRELARIWGNVDHGVKELHRNDEAGESEVQAFAWDIQKNTRSSRTFIVPHQRMVKGQRKDLVDLQDIYLNNQNIGARAVRECIGTILPRWFTEKAQNVCHETLKHGEGKPLRDRIESLIGAFDGIGVTVGQLEARIGRQRGQWTPEDVAQLTVAGQSIRRGEAQKDELFPPVAATSSTADEIAPAAPAEEKPAKARTTRTRKPKSEGKQSDPEPEPSTAEQPAEPEATEVTQQQETRTGDGDTNEAETTVEETTADPGPGAELSSGATPQADSADQEPAAEPKPKTAMRKAVENRMWGLFNGIPALVGDGKKVTDDERYEIYRQILGRPEVKSTDDLDNVEVAKVCDVLFDWAQNNKTADEINEIRNAIAIAEAAGGQ</sequence>
<organism evidence="2 3">
    <name type="scientific">Mycolicibacterium fortuitum</name>
    <name type="common">Mycobacterium fortuitum</name>
    <dbReference type="NCBI Taxonomy" id="1766"/>
    <lineage>
        <taxon>Bacteria</taxon>
        <taxon>Bacillati</taxon>
        <taxon>Actinomycetota</taxon>
        <taxon>Actinomycetes</taxon>
        <taxon>Mycobacteriales</taxon>
        <taxon>Mycobacteriaceae</taxon>
        <taxon>Mycolicibacterium</taxon>
    </lineage>
</organism>
<dbReference type="RefSeq" id="WP_317722621.1">
    <property type="nucleotide sequence ID" value="NZ_JAWLVK010000038.1"/>
</dbReference>
<feature type="compositionally biased region" description="Low complexity" evidence="1">
    <location>
        <begin position="304"/>
        <end position="319"/>
    </location>
</feature>
<evidence type="ECO:0000313" key="3">
    <source>
        <dbReference type="Proteomes" id="UP001186041"/>
    </source>
</evidence>
<comment type="caution">
    <text evidence="2">The sequence shown here is derived from an EMBL/GenBank/DDBJ whole genome shotgun (WGS) entry which is preliminary data.</text>
</comment>
<evidence type="ECO:0000256" key="1">
    <source>
        <dbReference type="SAM" id="MobiDB-lite"/>
    </source>
</evidence>
<feature type="region of interest" description="Disordered" evidence="1">
    <location>
        <begin position="1"/>
        <end position="21"/>
    </location>
</feature>
<feature type="compositionally biased region" description="Acidic residues" evidence="1">
    <location>
        <begin position="330"/>
        <end position="342"/>
    </location>
</feature>
<proteinExistence type="predicted"/>
<reference evidence="2" key="1">
    <citation type="submission" date="2023-10" db="EMBL/GenBank/DDBJ databases">
        <title>Mycolicibacterium fortuitum clinical isolates causing pulmonary infections in humans.</title>
        <authorList>
            <person name="Mejia-Ponce P.M."/>
            <person name="Zenteno-Cuevas R."/>
            <person name="Licona-Cassani C."/>
        </authorList>
    </citation>
    <scope>NUCLEOTIDE SEQUENCE</scope>
    <source>
        <strain evidence="2">M8</strain>
    </source>
</reference>
<dbReference type="AlphaFoldDB" id="A0AAE4VHA2"/>
<accession>A0AAE4VHA2</accession>
<feature type="compositionally biased region" description="Basic and acidic residues" evidence="1">
    <location>
        <begin position="247"/>
        <end position="256"/>
    </location>
</feature>
<gene>
    <name evidence="2" type="ORF">R4485_29975</name>
</gene>